<proteinExistence type="predicted"/>
<dbReference type="Proteomes" id="UP000679779">
    <property type="component" value="Unassembled WGS sequence"/>
</dbReference>
<keyword evidence="2" id="KW-1185">Reference proteome</keyword>
<organism evidence="1 2">
    <name type="scientific">Paenibacillus albilobatus</name>
    <dbReference type="NCBI Taxonomy" id="2716884"/>
    <lineage>
        <taxon>Bacteria</taxon>
        <taxon>Bacillati</taxon>
        <taxon>Bacillota</taxon>
        <taxon>Bacilli</taxon>
        <taxon>Bacillales</taxon>
        <taxon>Paenibacillaceae</taxon>
        <taxon>Paenibacillus</taxon>
    </lineage>
</organism>
<sequence>MGKCPLKNGPDSMKGRLPDVFMTRFLYWALISSNIKGENKGVTFGHRGEDA</sequence>
<evidence type="ECO:0000313" key="2">
    <source>
        <dbReference type="Proteomes" id="UP000679779"/>
    </source>
</evidence>
<name>A0A920C934_9BACL</name>
<comment type="caution">
    <text evidence="1">The sequence shown here is derived from an EMBL/GenBank/DDBJ whole genome shotgun (WGS) entry which is preliminary data.</text>
</comment>
<reference evidence="1" key="1">
    <citation type="submission" date="2021-03" db="EMBL/GenBank/DDBJ databases">
        <title>Antimicrobial resistance genes in bacteria isolated from Japanese honey, and their potential for conferring macrolide and lincosamide resistance in the American foulbrood pathogen Paenibacillus larvae.</title>
        <authorList>
            <person name="Okamoto M."/>
            <person name="Kumagai M."/>
            <person name="Kanamori H."/>
            <person name="Takamatsu D."/>
        </authorList>
    </citation>
    <scope>NUCLEOTIDE SEQUENCE</scope>
    <source>
        <strain evidence="1">J2TS6</strain>
    </source>
</reference>
<evidence type="ECO:0000313" key="1">
    <source>
        <dbReference type="EMBL" id="GIO30625.1"/>
    </source>
</evidence>
<dbReference type="AlphaFoldDB" id="A0A920C934"/>
<protein>
    <submittedName>
        <fullName evidence="1">Uncharacterized protein</fullName>
    </submittedName>
</protein>
<accession>A0A920C934</accession>
<dbReference type="EMBL" id="BORQ01000002">
    <property type="protein sequence ID" value="GIO30625.1"/>
    <property type="molecule type" value="Genomic_DNA"/>
</dbReference>
<gene>
    <name evidence="1" type="ORF">J2TS6_17660</name>
</gene>